<evidence type="ECO:0000256" key="6">
    <source>
        <dbReference type="ARBA" id="ARBA00047591"/>
    </source>
</evidence>
<evidence type="ECO:0000256" key="2">
    <source>
        <dbReference type="ARBA" id="ARBA00022645"/>
    </source>
</evidence>
<reference evidence="9" key="1">
    <citation type="submission" date="2023-03" db="EMBL/GenBank/DDBJ databases">
        <title>Mating type loci evolution in Malassezia.</title>
        <authorList>
            <person name="Coelho M.A."/>
        </authorList>
    </citation>
    <scope>NUCLEOTIDE SEQUENCE</scope>
    <source>
        <strain evidence="9">CBS 9557</strain>
    </source>
</reference>
<dbReference type="PROSITE" id="PS00131">
    <property type="entry name" value="CARBOXYPEPT_SER_SER"/>
    <property type="match status" value="1"/>
</dbReference>
<keyword evidence="10" id="KW-1185">Reference proteome</keyword>
<keyword evidence="3 8" id="KW-0645">Protease</keyword>
<comment type="catalytic activity">
    <reaction evidence="6">
        <text>a diacylglycerol + H2O = a monoacylglycerol + a fatty acid + H(+)</text>
        <dbReference type="Rhea" id="RHEA:32731"/>
        <dbReference type="ChEBI" id="CHEBI:15377"/>
        <dbReference type="ChEBI" id="CHEBI:15378"/>
        <dbReference type="ChEBI" id="CHEBI:17408"/>
        <dbReference type="ChEBI" id="CHEBI:18035"/>
        <dbReference type="ChEBI" id="CHEBI:28868"/>
    </reaction>
</comment>
<protein>
    <recommendedName>
        <fullName evidence="8">Carboxypeptidase</fullName>
        <ecNumber evidence="8">3.4.16.-</ecNumber>
    </recommendedName>
</protein>
<organism evidence="9 10">
    <name type="scientific">Malassezia nana</name>
    <dbReference type="NCBI Taxonomy" id="180528"/>
    <lineage>
        <taxon>Eukaryota</taxon>
        <taxon>Fungi</taxon>
        <taxon>Dikarya</taxon>
        <taxon>Basidiomycota</taxon>
        <taxon>Ustilaginomycotina</taxon>
        <taxon>Malasseziomycetes</taxon>
        <taxon>Malasseziales</taxon>
        <taxon>Malasseziaceae</taxon>
        <taxon>Malassezia</taxon>
    </lineage>
</organism>
<dbReference type="Pfam" id="PF00450">
    <property type="entry name" value="Peptidase_S10"/>
    <property type="match status" value="1"/>
</dbReference>
<dbReference type="Gene3D" id="3.40.50.1820">
    <property type="entry name" value="alpha/beta hydrolase"/>
    <property type="match status" value="2"/>
</dbReference>
<dbReference type="PRINTS" id="PR00724">
    <property type="entry name" value="CRBOXYPTASEC"/>
</dbReference>
<dbReference type="Gene3D" id="1.10.287.410">
    <property type="match status" value="1"/>
</dbReference>
<dbReference type="GO" id="GO:0006508">
    <property type="term" value="P:proteolysis"/>
    <property type="evidence" value="ECO:0007669"/>
    <property type="project" value="UniProtKB-KW"/>
</dbReference>
<evidence type="ECO:0000256" key="4">
    <source>
        <dbReference type="ARBA" id="ARBA00022801"/>
    </source>
</evidence>
<sequence length="561" mass="62590">MVRPLPWAFGTLSLACVATAGFVEFPKDLKSVHSYANTTVRYKEVPDGICETTPGVKSYSGYVDVGNDDHMFFWFFESRKNASQDPFTVWFNGGPGSSSMIGLFQEVGPCRLWPNGTLYRNEYAWNGESNLLVIDQPVTTGFSYTNLTNVVYNKVTYDIVKYLKNQSCPTKLPSKHACGTLSGTPQSRLPNSTTSAAPTVWKILQGFLGAFPEYADTKLHIRTESYGGHYAPVYASYILDQDKKSLANTIKLNLSSVSIGNGWIDPKLQYAAYYNISVSPGNAYNVKPYNHSTSTSLYQSMFGKGNCSDYMDKCYSEKTEKACRKAEIFCANHVEGLWSDIDRDYYDIRETAKDPFPYNSYTEYLNKPHVLKAIGAAQTYLDASNPIADAFWDTGDWARSTLSYISHLLRNGITVTLFAGDADYICNWLGVEALAHEIGDTAFKNAGYVDMEVDDIMTPGQTKQHGSYSLSRVYYSGHEVPWYQPVAAYHIHNRTMHGYDVATGTLKVTPSFVTHGLPKSTFREGNSTVQFSDVPKSALYNLTTYSPVRPPRRHPSFGSDS</sequence>
<evidence type="ECO:0000313" key="10">
    <source>
        <dbReference type="Proteomes" id="UP001213623"/>
    </source>
</evidence>
<dbReference type="EMBL" id="CP119895">
    <property type="protein sequence ID" value="WFD27245.1"/>
    <property type="molecule type" value="Genomic_DNA"/>
</dbReference>
<keyword evidence="4 8" id="KW-0378">Hydrolase</keyword>
<evidence type="ECO:0000256" key="5">
    <source>
        <dbReference type="ARBA" id="ARBA00023180"/>
    </source>
</evidence>
<keyword evidence="5" id="KW-0325">Glycoprotein</keyword>
<comment type="similarity">
    <text evidence="1 8">Belongs to the peptidase S10 family.</text>
</comment>
<keyword evidence="2 8" id="KW-0121">Carboxypeptidase</keyword>
<feature type="signal peptide" evidence="8">
    <location>
        <begin position="1"/>
        <end position="20"/>
    </location>
</feature>
<dbReference type="InterPro" id="IPR029058">
    <property type="entry name" value="AB_hydrolase_fold"/>
</dbReference>
<dbReference type="PROSITE" id="PS51257">
    <property type="entry name" value="PROKAR_LIPOPROTEIN"/>
    <property type="match status" value="1"/>
</dbReference>
<dbReference type="GO" id="GO:0000324">
    <property type="term" value="C:fungal-type vacuole"/>
    <property type="evidence" value="ECO:0007669"/>
    <property type="project" value="TreeGrafter"/>
</dbReference>
<evidence type="ECO:0000256" key="8">
    <source>
        <dbReference type="RuleBase" id="RU361156"/>
    </source>
</evidence>
<dbReference type="AlphaFoldDB" id="A0AAF0EMK9"/>
<feature type="chain" id="PRO_5041779489" description="Carboxypeptidase" evidence="8">
    <location>
        <begin position="21"/>
        <end position="561"/>
    </location>
</feature>
<evidence type="ECO:0000256" key="3">
    <source>
        <dbReference type="ARBA" id="ARBA00022670"/>
    </source>
</evidence>
<dbReference type="Proteomes" id="UP001213623">
    <property type="component" value="Chromosome 4"/>
</dbReference>
<evidence type="ECO:0000256" key="1">
    <source>
        <dbReference type="ARBA" id="ARBA00009431"/>
    </source>
</evidence>
<keyword evidence="8" id="KW-0732">Signal</keyword>
<dbReference type="PANTHER" id="PTHR11802:SF64">
    <property type="entry name" value="CARBOXYPEPTIDASE"/>
    <property type="match status" value="1"/>
</dbReference>
<dbReference type="InterPro" id="IPR001563">
    <property type="entry name" value="Peptidase_S10"/>
</dbReference>
<accession>A0AAF0EMK9</accession>
<comment type="catalytic activity">
    <reaction evidence="7">
        <text>a monoacylglycerol + H2O = glycerol + a fatty acid + H(+)</text>
        <dbReference type="Rhea" id="RHEA:15245"/>
        <dbReference type="ChEBI" id="CHEBI:15377"/>
        <dbReference type="ChEBI" id="CHEBI:15378"/>
        <dbReference type="ChEBI" id="CHEBI:17408"/>
        <dbReference type="ChEBI" id="CHEBI:17754"/>
        <dbReference type="ChEBI" id="CHEBI:28868"/>
    </reaction>
</comment>
<dbReference type="EC" id="3.4.16.-" evidence="8"/>
<gene>
    <name evidence="9" type="ORF">MNAN1_002241</name>
</gene>
<proteinExistence type="inferred from homology"/>
<evidence type="ECO:0000256" key="7">
    <source>
        <dbReference type="ARBA" id="ARBA00048461"/>
    </source>
</evidence>
<dbReference type="InterPro" id="IPR018202">
    <property type="entry name" value="Ser_caboxypep_ser_AS"/>
</dbReference>
<evidence type="ECO:0000313" key="9">
    <source>
        <dbReference type="EMBL" id="WFD27245.1"/>
    </source>
</evidence>
<dbReference type="SUPFAM" id="SSF53474">
    <property type="entry name" value="alpha/beta-Hydrolases"/>
    <property type="match status" value="1"/>
</dbReference>
<dbReference type="GO" id="GO:0004185">
    <property type="term" value="F:serine-type carboxypeptidase activity"/>
    <property type="evidence" value="ECO:0007669"/>
    <property type="project" value="UniProtKB-UniRule"/>
</dbReference>
<dbReference type="PANTHER" id="PTHR11802">
    <property type="entry name" value="SERINE PROTEASE FAMILY S10 SERINE CARBOXYPEPTIDASE"/>
    <property type="match status" value="1"/>
</dbReference>
<name>A0AAF0EMK9_9BASI</name>